<dbReference type="GO" id="GO:0043546">
    <property type="term" value="F:molybdopterin cofactor binding"/>
    <property type="evidence" value="ECO:0007669"/>
    <property type="project" value="InterPro"/>
</dbReference>
<dbReference type="GO" id="GO:0003954">
    <property type="term" value="F:NADH dehydrogenase activity"/>
    <property type="evidence" value="ECO:0007669"/>
    <property type="project" value="TreeGrafter"/>
</dbReference>
<dbReference type="InterPro" id="IPR050123">
    <property type="entry name" value="Prok_molybdopt-oxidoreductase"/>
</dbReference>
<evidence type="ECO:0000259" key="7">
    <source>
        <dbReference type="Pfam" id="PF00384"/>
    </source>
</evidence>
<evidence type="ECO:0000259" key="8">
    <source>
        <dbReference type="Pfam" id="PF01568"/>
    </source>
</evidence>
<dbReference type="Gene3D" id="3.40.228.10">
    <property type="entry name" value="Dimethylsulfoxide Reductase, domain 2"/>
    <property type="match status" value="1"/>
</dbReference>
<dbReference type="PROSITE" id="PS00490">
    <property type="entry name" value="MOLYBDOPTERIN_PROK_2"/>
    <property type="match status" value="1"/>
</dbReference>
<evidence type="ECO:0000256" key="1">
    <source>
        <dbReference type="ARBA" id="ARBA00007023"/>
    </source>
</evidence>
<dbReference type="GO" id="GO:0051539">
    <property type="term" value="F:4 iron, 4 sulfur cluster binding"/>
    <property type="evidence" value="ECO:0007669"/>
    <property type="project" value="UniProtKB-KW"/>
</dbReference>
<accession>A0A1M4PRR4</accession>
<evidence type="ECO:0000256" key="2">
    <source>
        <dbReference type="ARBA" id="ARBA00022485"/>
    </source>
</evidence>
<keyword evidence="6" id="KW-0411">Iron-sulfur</keyword>
<dbReference type="GO" id="GO:0015942">
    <property type="term" value="P:formate metabolic process"/>
    <property type="evidence" value="ECO:0007669"/>
    <property type="project" value="InterPro"/>
</dbReference>
<dbReference type="AlphaFoldDB" id="A0A1M4PRR4"/>
<organism evidence="9 10">
    <name type="scientific">[Clostridium] ultunense Esp</name>
    <dbReference type="NCBI Taxonomy" id="1288971"/>
    <lineage>
        <taxon>Bacteria</taxon>
        <taxon>Bacillati</taxon>
        <taxon>Bacillota</taxon>
        <taxon>Tissierellia</taxon>
        <taxon>Tissierellales</taxon>
        <taxon>Tepidimicrobiaceae</taxon>
        <taxon>Schnuerera</taxon>
    </lineage>
</organism>
<dbReference type="InterPro" id="IPR006657">
    <property type="entry name" value="MoPterin_dinucl-bd_dom"/>
</dbReference>
<feature type="domain" description="Molybdopterin dinucleotide-binding" evidence="8">
    <location>
        <begin position="413"/>
        <end position="518"/>
    </location>
</feature>
<dbReference type="PANTHER" id="PTHR43105">
    <property type="entry name" value="RESPIRATORY NITRATE REDUCTASE"/>
    <property type="match status" value="1"/>
</dbReference>
<dbReference type="SUPFAM" id="SSF53706">
    <property type="entry name" value="Formate dehydrogenase/DMSO reductase, domains 1-3"/>
    <property type="match status" value="1"/>
</dbReference>
<evidence type="ECO:0000313" key="10">
    <source>
        <dbReference type="Proteomes" id="UP000245423"/>
    </source>
</evidence>
<dbReference type="CDD" id="cd02790">
    <property type="entry name" value="MopB_CT_Formate-Dh_H"/>
    <property type="match status" value="1"/>
</dbReference>
<dbReference type="PROSITE" id="PS00932">
    <property type="entry name" value="MOLYBDOPTERIN_PROK_3"/>
    <property type="match status" value="1"/>
</dbReference>
<dbReference type="NCBIfam" id="TIGR01591">
    <property type="entry name" value="Fdh-alpha"/>
    <property type="match status" value="1"/>
</dbReference>
<keyword evidence="5" id="KW-0408">Iron</keyword>
<dbReference type="InterPro" id="IPR006655">
    <property type="entry name" value="Mopterin_OxRdtase_prok_CS"/>
</dbReference>
<dbReference type="InterPro" id="IPR041925">
    <property type="entry name" value="CT_Formate-Dh_H"/>
</dbReference>
<comment type="similarity">
    <text evidence="1">In the C-terminal section; belongs to the prokaryotic molybdopterin-containing oxidoreductase family.</text>
</comment>
<evidence type="ECO:0000256" key="5">
    <source>
        <dbReference type="ARBA" id="ARBA00023004"/>
    </source>
</evidence>
<dbReference type="Gene3D" id="3.40.50.740">
    <property type="match status" value="1"/>
</dbReference>
<dbReference type="GO" id="GO:0008863">
    <property type="term" value="F:formate dehydrogenase (NAD+) activity"/>
    <property type="evidence" value="ECO:0007669"/>
    <property type="project" value="InterPro"/>
</dbReference>
<keyword evidence="10" id="KW-1185">Reference proteome</keyword>
<feature type="domain" description="Molybdopterin oxidoreductase" evidence="7">
    <location>
        <begin position="1"/>
        <end position="328"/>
    </location>
</feature>
<dbReference type="GO" id="GO:0022904">
    <property type="term" value="P:respiratory electron transport chain"/>
    <property type="evidence" value="ECO:0007669"/>
    <property type="project" value="TreeGrafter"/>
</dbReference>
<dbReference type="InterPro" id="IPR009010">
    <property type="entry name" value="Asp_de-COase-like_dom_sf"/>
</dbReference>
<dbReference type="Proteomes" id="UP000245423">
    <property type="component" value="Chromosome 1"/>
</dbReference>
<sequence>MTNSIEEILNTDAIFVIGSNTTENHPVIGTVMKRAMKNGAKLIVADPRRIELADYADVFLQIKPGTNIALLNGMMNVILDRGLHDKKFIEERTENFEEFERVMKQYTPERVAEICGVDEEDIIKAALIYAEAEKAGIYYAMGITQHTTGTHSVMSISNLSLLCGNIGKVSAGVNPLRGQNNVQGACDMGGLPADLPGYQKVFKPEVQEKFEEMWNSNIPNKVGLTIPEIFDEAEKGDIKFIYIMGENPMVSDPDINHVRKALTNLDFLVVQDIFLTETAELADVVLPAASFAEKDGTFTNTERRVQRVRKAIEPVGNSKPDWQILMEFMNGLGYNKKYLHPSEIMEEIRTVVPQYGGITYDRIEKEGIQWPCPDIDHPGTKYLHKAAIARGRGLFMAIDHRDSAELADTQYPFIFTTGRVLYHYHTRTMTGRVEGLNKLSPKSYVEINEVTANKLGISHGEKVRLTSRRGSITTWAKVTDIIDENVLFMPFHFAEGAANYLTNTELDSIAKIPELKVAAVRIEKLGS</sequence>
<evidence type="ECO:0000256" key="3">
    <source>
        <dbReference type="ARBA" id="ARBA00022723"/>
    </source>
</evidence>
<dbReference type="EMBL" id="LT669839">
    <property type="protein sequence ID" value="SHD78183.1"/>
    <property type="molecule type" value="Genomic_DNA"/>
</dbReference>
<dbReference type="GO" id="GO:0016020">
    <property type="term" value="C:membrane"/>
    <property type="evidence" value="ECO:0007669"/>
    <property type="project" value="TreeGrafter"/>
</dbReference>
<dbReference type="InterPro" id="IPR006656">
    <property type="entry name" value="Mopterin_OxRdtase"/>
</dbReference>
<dbReference type="EC" id="1.2.1.2" evidence="9"/>
<name>A0A1M4PRR4_9FIRM</name>
<reference evidence="9 10" key="1">
    <citation type="submission" date="2016-11" db="EMBL/GenBank/DDBJ databases">
        <authorList>
            <person name="Manzoor S."/>
        </authorList>
    </citation>
    <scope>NUCLEOTIDE SEQUENCE [LARGE SCALE GENOMIC DNA]</scope>
    <source>
        <strain evidence="9">Clostridium ultunense strain Esp</strain>
    </source>
</reference>
<evidence type="ECO:0000313" key="9">
    <source>
        <dbReference type="EMBL" id="SHD78183.1"/>
    </source>
</evidence>
<evidence type="ECO:0000256" key="6">
    <source>
        <dbReference type="ARBA" id="ARBA00023014"/>
    </source>
</evidence>
<dbReference type="FunFam" id="3.40.228.10:FF:000002">
    <property type="entry name" value="Formate dehydrogenase subunit alpha"/>
    <property type="match status" value="1"/>
</dbReference>
<dbReference type="Pfam" id="PF01568">
    <property type="entry name" value="Molydop_binding"/>
    <property type="match status" value="1"/>
</dbReference>
<dbReference type="PANTHER" id="PTHR43105:SF14">
    <property type="entry name" value="FORMATE DEHYDROGENASE H"/>
    <property type="match status" value="1"/>
</dbReference>
<dbReference type="Pfam" id="PF00384">
    <property type="entry name" value="Molybdopterin"/>
    <property type="match status" value="1"/>
</dbReference>
<keyword evidence="2" id="KW-0004">4Fe-4S</keyword>
<proteinExistence type="inferred from homology"/>
<evidence type="ECO:0000256" key="4">
    <source>
        <dbReference type="ARBA" id="ARBA00023002"/>
    </source>
</evidence>
<protein>
    <submittedName>
        <fullName evidence="9">Formate dehydrogenase, alpha subunit (Part 2)</fullName>
        <ecNumber evidence="9">1.2.1.2</ecNumber>
    </submittedName>
</protein>
<dbReference type="InterPro" id="IPR006478">
    <property type="entry name" value="Formate_DH_asu"/>
</dbReference>
<keyword evidence="3" id="KW-0479">Metal-binding</keyword>
<gene>
    <name evidence="9" type="primary">fdhA</name>
    <name evidence="9" type="ORF">CUESP1_2853</name>
</gene>
<dbReference type="SUPFAM" id="SSF50692">
    <property type="entry name" value="ADC-like"/>
    <property type="match status" value="1"/>
</dbReference>
<keyword evidence="4 9" id="KW-0560">Oxidoreductase</keyword>
<dbReference type="GO" id="GO:0046872">
    <property type="term" value="F:metal ion binding"/>
    <property type="evidence" value="ECO:0007669"/>
    <property type="project" value="UniProtKB-KW"/>
</dbReference>
<dbReference type="Gene3D" id="2.40.40.20">
    <property type="match status" value="1"/>
</dbReference>